<sequence length="231" mass="26871">MQKYAHIRALRSNFPFYDGPTKAVRPASEEEDPEMLAKYIVDEKVPNRYRCFYNRLHVVPVCWALALLHTTIFTASVLWHLPQSLYLFPVILLLFISALHGLRIENPRLLFPLQIYLGFLVIADVMFGISVFTVSLMDYDTFLMFIGHDCEGRHNFCRTLKSDSWAVKVGLVLSTKIVIAMIGFFCYWNYTVIRSCRHYLREQREQRKYVRLAVAPSAPKPNPGYLIVQTE</sequence>
<comment type="caution">
    <text evidence="2">The sequence shown here is derived from an EMBL/GenBank/DDBJ whole genome shotgun (WGS) entry which is preliminary data.</text>
</comment>
<dbReference type="Proteomes" id="UP001175271">
    <property type="component" value="Unassembled WGS sequence"/>
</dbReference>
<reference evidence="2" key="1">
    <citation type="submission" date="2023-06" db="EMBL/GenBank/DDBJ databases">
        <title>Genomic analysis of the entomopathogenic nematode Steinernema hermaphroditum.</title>
        <authorList>
            <person name="Schwarz E.M."/>
            <person name="Heppert J.K."/>
            <person name="Baniya A."/>
            <person name="Schwartz H.T."/>
            <person name="Tan C.-H."/>
            <person name="Antoshechkin I."/>
            <person name="Sternberg P.W."/>
            <person name="Goodrich-Blair H."/>
            <person name="Dillman A.R."/>
        </authorList>
    </citation>
    <scope>NUCLEOTIDE SEQUENCE</scope>
    <source>
        <strain evidence="2">PS9179</strain>
        <tissue evidence="2">Whole animal</tissue>
    </source>
</reference>
<accession>A0AA39H6J6</accession>
<feature type="transmembrane region" description="Helical" evidence="1">
    <location>
        <begin position="115"/>
        <end position="137"/>
    </location>
</feature>
<keyword evidence="1" id="KW-1133">Transmembrane helix</keyword>
<name>A0AA39H6J6_9BILA</name>
<feature type="transmembrane region" description="Helical" evidence="1">
    <location>
        <begin position="169"/>
        <end position="190"/>
    </location>
</feature>
<proteinExistence type="predicted"/>
<protein>
    <submittedName>
        <fullName evidence="2">Uncharacterized protein</fullName>
    </submittedName>
</protein>
<feature type="transmembrane region" description="Helical" evidence="1">
    <location>
        <begin position="58"/>
        <end position="79"/>
    </location>
</feature>
<keyword evidence="1" id="KW-0812">Transmembrane</keyword>
<dbReference type="EMBL" id="JAUCMV010000005">
    <property type="protein sequence ID" value="KAK0399193.1"/>
    <property type="molecule type" value="Genomic_DNA"/>
</dbReference>
<evidence type="ECO:0000313" key="3">
    <source>
        <dbReference type="Proteomes" id="UP001175271"/>
    </source>
</evidence>
<dbReference type="AlphaFoldDB" id="A0AA39H6J6"/>
<evidence type="ECO:0000313" key="2">
    <source>
        <dbReference type="EMBL" id="KAK0399193.1"/>
    </source>
</evidence>
<evidence type="ECO:0000256" key="1">
    <source>
        <dbReference type="SAM" id="Phobius"/>
    </source>
</evidence>
<keyword evidence="3" id="KW-1185">Reference proteome</keyword>
<feature type="transmembrane region" description="Helical" evidence="1">
    <location>
        <begin position="85"/>
        <end position="103"/>
    </location>
</feature>
<keyword evidence="1" id="KW-0472">Membrane</keyword>
<organism evidence="2 3">
    <name type="scientific">Steinernema hermaphroditum</name>
    <dbReference type="NCBI Taxonomy" id="289476"/>
    <lineage>
        <taxon>Eukaryota</taxon>
        <taxon>Metazoa</taxon>
        <taxon>Ecdysozoa</taxon>
        <taxon>Nematoda</taxon>
        <taxon>Chromadorea</taxon>
        <taxon>Rhabditida</taxon>
        <taxon>Tylenchina</taxon>
        <taxon>Panagrolaimomorpha</taxon>
        <taxon>Strongyloidoidea</taxon>
        <taxon>Steinernematidae</taxon>
        <taxon>Steinernema</taxon>
    </lineage>
</organism>
<gene>
    <name evidence="2" type="ORF">QR680_002933</name>
</gene>